<accession>A0AAV3ZAY2</accession>
<evidence type="ECO:0000313" key="2">
    <source>
        <dbReference type="Proteomes" id="UP000735302"/>
    </source>
</evidence>
<protein>
    <recommendedName>
        <fullName evidence="3">Ubiquitin-like domain-containing protein</fullName>
    </recommendedName>
</protein>
<gene>
    <name evidence="1" type="ORF">PoB_001881500</name>
</gene>
<organism evidence="1 2">
    <name type="scientific">Plakobranchus ocellatus</name>
    <dbReference type="NCBI Taxonomy" id="259542"/>
    <lineage>
        <taxon>Eukaryota</taxon>
        <taxon>Metazoa</taxon>
        <taxon>Spiralia</taxon>
        <taxon>Lophotrochozoa</taxon>
        <taxon>Mollusca</taxon>
        <taxon>Gastropoda</taxon>
        <taxon>Heterobranchia</taxon>
        <taxon>Euthyneura</taxon>
        <taxon>Panpulmonata</taxon>
        <taxon>Sacoglossa</taxon>
        <taxon>Placobranchoidea</taxon>
        <taxon>Plakobranchidae</taxon>
        <taxon>Plakobranchus</taxon>
    </lineage>
</organism>
<evidence type="ECO:0008006" key="3">
    <source>
        <dbReference type="Google" id="ProtNLM"/>
    </source>
</evidence>
<evidence type="ECO:0000313" key="1">
    <source>
        <dbReference type="EMBL" id="GFN92309.1"/>
    </source>
</evidence>
<reference evidence="1 2" key="1">
    <citation type="journal article" date="2021" name="Elife">
        <title>Chloroplast acquisition without the gene transfer in kleptoplastic sea slugs, Plakobranchus ocellatus.</title>
        <authorList>
            <person name="Maeda T."/>
            <person name="Takahashi S."/>
            <person name="Yoshida T."/>
            <person name="Shimamura S."/>
            <person name="Takaki Y."/>
            <person name="Nagai Y."/>
            <person name="Toyoda A."/>
            <person name="Suzuki Y."/>
            <person name="Arimoto A."/>
            <person name="Ishii H."/>
            <person name="Satoh N."/>
            <person name="Nishiyama T."/>
            <person name="Hasebe M."/>
            <person name="Maruyama T."/>
            <person name="Minagawa J."/>
            <person name="Obokata J."/>
            <person name="Shigenobu S."/>
        </authorList>
    </citation>
    <scope>NUCLEOTIDE SEQUENCE [LARGE SCALE GENOMIC DNA]</scope>
</reference>
<sequence length="121" mass="13724">MGQSTSTNSAKEEVPEEYDVDYDYGESGCAVVNEAATFAVLEIIYELPNGQCEKKKLPVTTSKKAKFVKRELEAKFDIEPYACQLYLYNGKEEMPDHCTLHELGIQGDMTLKIRNKSLKYN</sequence>
<dbReference type="InterPro" id="IPR029071">
    <property type="entry name" value="Ubiquitin-like_domsf"/>
</dbReference>
<comment type="caution">
    <text evidence="1">The sequence shown here is derived from an EMBL/GenBank/DDBJ whole genome shotgun (WGS) entry which is preliminary data.</text>
</comment>
<dbReference type="Proteomes" id="UP000735302">
    <property type="component" value="Unassembled WGS sequence"/>
</dbReference>
<dbReference type="EMBL" id="BLXT01002238">
    <property type="protein sequence ID" value="GFN92309.1"/>
    <property type="molecule type" value="Genomic_DNA"/>
</dbReference>
<keyword evidence="2" id="KW-1185">Reference proteome</keyword>
<dbReference type="SUPFAM" id="SSF54236">
    <property type="entry name" value="Ubiquitin-like"/>
    <property type="match status" value="1"/>
</dbReference>
<dbReference type="AlphaFoldDB" id="A0AAV3ZAY2"/>
<proteinExistence type="predicted"/>
<name>A0AAV3ZAY2_9GAST</name>
<dbReference type="Gene3D" id="3.10.20.90">
    <property type="entry name" value="Phosphatidylinositol 3-kinase Catalytic Subunit, Chain A, domain 1"/>
    <property type="match status" value="1"/>
</dbReference>